<dbReference type="AlphaFoldDB" id="A0A0N5CZW7"/>
<evidence type="ECO:0000313" key="3">
    <source>
        <dbReference type="Proteomes" id="UP000276776"/>
    </source>
</evidence>
<protein>
    <submittedName>
        <fullName evidence="4">4.1m domain-containing protein</fullName>
    </submittedName>
</protein>
<keyword evidence="1" id="KW-0812">Transmembrane</keyword>
<feature type="transmembrane region" description="Helical" evidence="1">
    <location>
        <begin position="31"/>
        <end position="53"/>
    </location>
</feature>
<dbReference type="Proteomes" id="UP000276776">
    <property type="component" value="Unassembled WGS sequence"/>
</dbReference>
<keyword evidence="3" id="KW-1185">Reference proteome</keyword>
<dbReference type="OMA" id="FEEQHHA"/>
<keyword evidence="1" id="KW-1133">Transmembrane helix</keyword>
<keyword evidence="1" id="KW-0472">Membrane</keyword>
<dbReference type="OrthoDB" id="5851624at2759"/>
<name>A0A0N5CZW7_THECL</name>
<evidence type="ECO:0000313" key="2">
    <source>
        <dbReference type="EMBL" id="VDN03362.1"/>
    </source>
</evidence>
<dbReference type="WBParaSite" id="TCLT_0000605701-mRNA-1">
    <property type="protein sequence ID" value="TCLT_0000605701-mRNA-1"/>
    <property type="gene ID" value="TCLT_0000605701"/>
</dbReference>
<reference evidence="4" key="1">
    <citation type="submission" date="2017-02" db="UniProtKB">
        <authorList>
            <consortium name="WormBaseParasite"/>
        </authorList>
    </citation>
    <scope>IDENTIFICATION</scope>
</reference>
<organism evidence="4">
    <name type="scientific">Thelazia callipaeda</name>
    <name type="common">Oriental eyeworm</name>
    <name type="synonym">Parasitic nematode</name>
    <dbReference type="NCBI Taxonomy" id="103827"/>
    <lineage>
        <taxon>Eukaryota</taxon>
        <taxon>Metazoa</taxon>
        <taxon>Ecdysozoa</taxon>
        <taxon>Nematoda</taxon>
        <taxon>Chromadorea</taxon>
        <taxon>Rhabditida</taxon>
        <taxon>Spirurina</taxon>
        <taxon>Spiruromorpha</taxon>
        <taxon>Thelazioidea</taxon>
        <taxon>Thelaziidae</taxon>
        <taxon>Thelazia</taxon>
    </lineage>
</organism>
<proteinExistence type="predicted"/>
<dbReference type="STRING" id="103827.A0A0N5CZW7"/>
<evidence type="ECO:0000313" key="4">
    <source>
        <dbReference type="WBParaSite" id="TCLT_0000605701-mRNA-1"/>
    </source>
</evidence>
<gene>
    <name evidence="2" type="ORF">TCLT_LOCUS6046</name>
</gene>
<sequence length="91" mass="9914">MDEVIGTTKSSVLSNATNTTEASNGLTPGGVAAIVISVLVLIIAIVIGGYFGYLRLKEQRRNHGEYRPQFEEYQHAKNLPYIQPPAIEGLI</sequence>
<accession>A0A0N5CZW7</accession>
<evidence type="ECO:0000256" key="1">
    <source>
        <dbReference type="SAM" id="Phobius"/>
    </source>
</evidence>
<dbReference type="EMBL" id="UYYF01004384">
    <property type="protein sequence ID" value="VDN03362.1"/>
    <property type="molecule type" value="Genomic_DNA"/>
</dbReference>
<reference evidence="2 3" key="2">
    <citation type="submission" date="2018-11" db="EMBL/GenBank/DDBJ databases">
        <authorList>
            <consortium name="Pathogen Informatics"/>
        </authorList>
    </citation>
    <scope>NUCLEOTIDE SEQUENCE [LARGE SCALE GENOMIC DNA]</scope>
</reference>